<reference evidence="2 3" key="1">
    <citation type="submission" date="2016-10" db="EMBL/GenBank/DDBJ databases">
        <authorList>
            <person name="Cai Z."/>
        </authorList>
    </citation>
    <scope>NUCLEOTIDE SEQUENCE [LARGE SCALE GENOMIC DNA]</scope>
</reference>
<dbReference type="Proteomes" id="UP000256970">
    <property type="component" value="Unassembled WGS sequence"/>
</dbReference>
<evidence type="ECO:0000256" key="1">
    <source>
        <dbReference type="SAM" id="MobiDB-lite"/>
    </source>
</evidence>
<organism evidence="2 3">
    <name type="scientific">Tetradesmus obliquus</name>
    <name type="common">Green alga</name>
    <name type="synonym">Acutodesmus obliquus</name>
    <dbReference type="NCBI Taxonomy" id="3088"/>
    <lineage>
        <taxon>Eukaryota</taxon>
        <taxon>Viridiplantae</taxon>
        <taxon>Chlorophyta</taxon>
        <taxon>core chlorophytes</taxon>
        <taxon>Chlorophyceae</taxon>
        <taxon>CS clade</taxon>
        <taxon>Sphaeropleales</taxon>
        <taxon>Scenedesmaceae</taxon>
        <taxon>Tetradesmus</taxon>
    </lineage>
</organism>
<gene>
    <name evidence="2" type="ORF">BQ4739_LOCUS18147</name>
</gene>
<protein>
    <recommendedName>
        <fullName evidence="4">FBD domain-containing protein</fullName>
    </recommendedName>
</protein>
<proteinExistence type="predicted"/>
<evidence type="ECO:0000313" key="2">
    <source>
        <dbReference type="EMBL" id="SZX77808.1"/>
    </source>
</evidence>
<feature type="region of interest" description="Disordered" evidence="1">
    <location>
        <begin position="211"/>
        <end position="236"/>
    </location>
</feature>
<dbReference type="EMBL" id="FNXT01001295">
    <property type="protein sequence ID" value="SZX77808.1"/>
    <property type="molecule type" value="Genomic_DNA"/>
</dbReference>
<evidence type="ECO:0008006" key="4">
    <source>
        <dbReference type="Google" id="ProtNLM"/>
    </source>
</evidence>
<evidence type="ECO:0000313" key="3">
    <source>
        <dbReference type="Proteomes" id="UP000256970"/>
    </source>
</evidence>
<keyword evidence="3" id="KW-1185">Reference proteome</keyword>
<sequence length="314" mass="34654">MGRQFETVGQLQLAHLTALTQLQLLESLAELRKWDQQCVLEPAEQLPPNLRVLSLYHSKDPASHSHGSNGSLQPLLPLSGLQEFRLFMRGGAPAAAELAALSSISSLTKVELEYDWDDWRPPHVCAQLAEAVALEWPTLPVKALYWTSFRMSAAVVQQAGALQGLTSLELWTDCGDFDDGLVPARLAAMLQPLTGLRRLLLACVDVLAWEEEESQEEGEEGEEGEAGDEQEEEEGYECAATAALMQAVGGLRELADVNVRLQMHLSEAAVQELCRLKQQLLPGWMEQVFALNARLLVINRLIDRSDSDSDSDLE</sequence>
<name>A0A383WK29_TETOB</name>
<dbReference type="AlphaFoldDB" id="A0A383WK29"/>
<accession>A0A383WK29</accession>